<accession>A0ABY5IV43</accession>
<evidence type="ECO:0000313" key="1">
    <source>
        <dbReference type="EMBL" id="UUC45199.1"/>
    </source>
</evidence>
<dbReference type="RefSeq" id="WP_256550891.1">
    <property type="nucleotide sequence ID" value="NZ_CP101751.1"/>
</dbReference>
<name>A0ABY5IV43_9FLAO</name>
<keyword evidence="2" id="KW-1185">Reference proteome</keyword>
<gene>
    <name evidence="1" type="ORF">NOX80_16435</name>
</gene>
<proteinExistence type="predicted"/>
<dbReference type="EMBL" id="CP101751">
    <property type="protein sequence ID" value="UUC45199.1"/>
    <property type="molecule type" value="Genomic_DNA"/>
</dbReference>
<reference evidence="1" key="1">
    <citation type="submission" date="2022-07" db="EMBL/GenBank/DDBJ databases">
        <title>Isolation, identification, and degradation of a PFOSA degrading strain from sewage treatment plant.</title>
        <authorList>
            <person name="Zhang L."/>
            <person name="Huo Y."/>
        </authorList>
    </citation>
    <scope>NUCLEOTIDE SEQUENCE</scope>
    <source>
        <strain evidence="1">C1</strain>
    </source>
</reference>
<dbReference type="Proteomes" id="UP001059844">
    <property type="component" value="Chromosome"/>
</dbReference>
<organism evidence="1 2">
    <name type="scientific">Flavobacterium cerinum</name>
    <dbReference type="NCBI Taxonomy" id="2502784"/>
    <lineage>
        <taxon>Bacteria</taxon>
        <taxon>Pseudomonadati</taxon>
        <taxon>Bacteroidota</taxon>
        <taxon>Flavobacteriia</taxon>
        <taxon>Flavobacteriales</taxon>
        <taxon>Flavobacteriaceae</taxon>
        <taxon>Flavobacterium</taxon>
    </lineage>
</organism>
<evidence type="ECO:0000313" key="2">
    <source>
        <dbReference type="Proteomes" id="UP001059844"/>
    </source>
</evidence>
<evidence type="ECO:0008006" key="3">
    <source>
        <dbReference type="Google" id="ProtNLM"/>
    </source>
</evidence>
<sequence length="170" mass="20537">MRKIKYLALIIIGITVSNCSKNEIKKQNIDDFINLYHIKDFSEFKDYTIAIRQKTFNETIYIVSDSDANIDDVICFVTVNKISGKIDKIKRVDQNLSNEREKQIESLIYKYRKYDFPYLSVDNDNNFSVNPFFIDMKPYLLFLHQERNKLKIKKNFMSFKYYKENWYVRD</sequence>
<protein>
    <recommendedName>
        <fullName evidence="3">Lipoprotein</fullName>
    </recommendedName>
</protein>